<proteinExistence type="predicted"/>
<keyword evidence="5" id="KW-0732">Signal</keyword>
<dbReference type="Gene3D" id="1.10.760.10">
    <property type="entry name" value="Cytochrome c-like domain"/>
    <property type="match status" value="1"/>
</dbReference>
<feature type="signal peptide" evidence="5">
    <location>
        <begin position="1"/>
        <end position="20"/>
    </location>
</feature>
<gene>
    <name evidence="7" type="primary">soxX</name>
    <name evidence="7" type="ORF">C5F48_07570</name>
</gene>
<sequence length="157" mass="16264">MTRRLWSAALAALCAATPVASETAPKDVAFHEGAVEAPLSGAPGNPEAGVTVMTTNALGNCVACHTVAALPDVQFPGNIAPALDGVADRYSEAQLRGIVANAKMTFEGSFMPAFYKTDGFIRPGDGFTGKAAEGELPPILNAQQIEDVVAYLTTLKE</sequence>
<dbReference type="InterPro" id="IPR009056">
    <property type="entry name" value="Cyt_c-like_dom"/>
</dbReference>
<feature type="chain" id="PRO_5015432563" evidence="5">
    <location>
        <begin position="21"/>
        <end position="157"/>
    </location>
</feature>
<dbReference type="Pfam" id="PF00034">
    <property type="entry name" value="Cytochrom_C"/>
    <property type="match status" value="1"/>
</dbReference>
<dbReference type="AlphaFoldDB" id="A0A2T4JWN2"/>
<protein>
    <submittedName>
        <fullName evidence="7">Sulfur oxidation c-type cytochrome SoxX</fullName>
    </submittedName>
</protein>
<evidence type="ECO:0000256" key="5">
    <source>
        <dbReference type="SAM" id="SignalP"/>
    </source>
</evidence>
<dbReference type="InterPro" id="IPR036909">
    <property type="entry name" value="Cyt_c-like_dom_sf"/>
</dbReference>
<dbReference type="Proteomes" id="UP000241010">
    <property type="component" value="Unassembled WGS sequence"/>
</dbReference>
<dbReference type="OrthoDB" id="9793634at2"/>
<evidence type="ECO:0000256" key="3">
    <source>
        <dbReference type="ARBA" id="ARBA00023004"/>
    </source>
</evidence>
<evidence type="ECO:0000313" key="7">
    <source>
        <dbReference type="EMBL" id="PTE22332.1"/>
    </source>
</evidence>
<accession>A0A2T4JWN2</accession>
<evidence type="ECO:0000259" key="6">
    <source>
        <dbReference type="PROSITE" id="PS51007"/>
    </source>
</evidence>
<dbReference type="SUPFAM" id="SSF46626">
    <property type="entry name" value="Cytochrome c"/>
    <property type="match status" value="1"/>
</dbReference>
<dbReference type="GO" id="GO:0046872">
    <property type="term" value="F:metal ion binding"/>
    <property type="evidence" value="ECO:0007669"/>
    <property type="project" value="UniProtKB-KW"/>
</dbReference>
<dbReference type="RefSeq" id="WP_107663298.1">
    <property type="nucleotide sequence ID" value="NZ_PZKG01000024.1"/>
</dbReference>
<dbReference type="EMBL" id="PZKG01000024">
    <property type="protein sequence ID" value="PTE22332.1"/>
    <property type="molecule type" value="Genomic_DNA"/>
</dbReference>
<dbReference type="GO" id="GO:0020037">
    <property type="term" value="F:heme binding"/>
    <property type="evidence" value="ECO:0007669"/>
    <property type="project" value="InterPro"/>
</dbReference>
<evidence type="ECO:0000256" key="4">
    <source>
        <dbReference type="PROSITE-ProRule" id="PRU00433"/>
    </source>
</evidence>
<evidence type="ECO:0000256" key="1">
    <source>
        <dbReference type="ARBA" id="ARBA00022617"/>
    </source>
</evidence>
<keyword evidence="8" id="KW-1185">Reference proteome</keyword>
<comment type="caution">
    <text evidence="7">The sequence shown here is derived from an EMBL/GenBank/DDBJ whole genome shotgun (WGS) entry which is preliminary data.</text>
</comment>
<feature type="domain" description="Cytochrome c" evidence="6">
    <location>
        <begin position="44"/>
        <end position="156"/>
    </location>
</feature>
<organism evidence="7 8">
    <name type="scientific">Cereibacter changlensis JA139</name>
    <dbReference type="NCBI Taxonomy" id="1188249"/>
    <lineage>
        <taxon>Bacteria</taxon>
        <taxon>Pseudomonadati</taxon>
        <taxon>Pseudomonadota</taxon>
        <taxon>Alphaproteobacteria</taxon>
        <taxon>Rhodobacterales</taxon>
        <taxon>Paracoccaceae</taxon>
        <taxon>Cereibacter</taxon>
    </lineage>
</organism>
<reference evidence="7 8" key="1">
    <citation type="submission" date="2018-03" db="EMBL/GenBank/DDBJ databases">
        <title>Cereibacter changlensis.</title>
        <authorList>
            <person name="Meyer T.E."/>
            <person name="Miller S."/>
            <person name="Lodha T."/>
            <person name="Gandham S."/>
            <person name="Chintalapati S."/>
            <person name="Chintalapati V.R."/>
        </authorList>
    </citation>
    <scope>NUCLEOTIDE SEQUENCE [LARGE SCALE GENOMIC DNA]</scope>
    <source>
        <strain evidence="7 8">JA139</strain>
    </source>
</reference>
<name>A0A2T4JWN2_9RHOB</name>
<evidence type="ECO:0000313" key="8">
    <source>
        <dbReference type="Proteomes" id="UP000241010"/>
    </source>
</evidence>
<keyword evidence="3 4" id="KW-0408">Iron</keyword>
<dbReference type="GO" id="GO:0009055">
    <property type="term" value="F:electron transfer activity"/>
    <property type="evidence" value="ECO:0007669"/>
    <property type="project" value="InterPro"/>
</dbReference>
<dbReference type="NCBIfam" id="TIGR04485">
    <property type="entry name" value="thiosulf_SoxX"/>
    <property type="match status" value="1"/>
</dbReference>
<keyword evidence="1 4" id="KW-0349">Heme</keyword>
<evidence type="ECO:0000256" key="2">
    <source>
        <dbReference type="ARBA" id="ARBA00022723"/>
    </source>
</evidence>
<dbReference type="PROSITE" id="PS51007">
    <property type="entry name" value="CYTC"/>
    <property type="match status" value="1"/>
</dbReference>
<dbReference type="InterPro" id="IPR030999">
    <property type="entry name" value="Thiosulf_SoxX"/>
</dbReference>
<keyword evidence="2 4" id="KW-0479">Metal-binding</keyword>